<reference evidence="1 2" key="1">
    <citation type="journal article" date="2020" name="ISME J.">
        <title>Uncovering the hidden diversity of litter-decomposition mechanisms in mushroom-forming fungi.</title>
        <authorList>
            <person name="Floudas D."/>
            <person name="Bentzer J."/>
            <person name="Ahren D."/>
            <person name="Johansson T."/>
            <person name="Persson P."/>
            <person name="Tunlid A."/>
        </authorList>
    </citation>
    <scope>NUCLEOTIDE SEQUENCE [LARGE SCALE GENOMIC DNA]</scope>
    <source>
        <strain evidence="1 2">CBS 661.87</strain>
    </source>
</reference>
<dbReference type="AlphaFoldDB" id="A0A8H5M9R1"/>
<gene>
    <name evidence="1" type="ORF">D9615_002452</name>
</gene>
<comment type="caution">
    <text evidence="1">The sequence shown here is derived from an EMBL/GenBank/DDBJ whole genome shotgun (WGS) entry which is preliminary data.</text>
</comment>
<name>A0A8H5M9R1_9AGAR</name>
<evidence type="ECO:0000313" key="2">
    <source>
        <dbReference type="Proteomes" id="UP000565441"/>
    </source>
</evidence>
<keyword evidence="2" id="KW-1185">Reference proteome</keyword>
<accession>A0A8H5M9R1</accession>
<dbReference type="Proteomes" id="UP000565441">
    <property type="component" value="Unassembled WGS sequence"/>
</dbReference>
<dbReference type="EMBL" id="JAACJP010000003">
    <property type="protein sequence ID" value="KAF5385959.1"/>
    <property type="molecule type" value="Genomic_DNA"/>
</dbReference>
<sequence>MILLVEFLLEPGSAQKSCEEAFVIVKSIQVIVYICQSVKLSSSLFKSSYTSASNRIWEDSPTNTR</sequence>
<proteinExistence type="predicted"/>
<organism evidence="1 2">
    <name type="scientific">Tricholomella constricta</name>
    <dbReference type="NCBI Taxonomy" id="117010"/>
    <lineage>
        <taxon>Eukaryota</taxon>
        <taxon>Fungi</taxon>
        <taxon>Dikarya</taxon>
        <taxon>Basidiomycota</taxon>
        <taxon>Agaricomycotina</taxon>
        <taxon>Agaricomycetes</taxon>
        <taxon>Agaricomycetidae</taxon>
        <taxon>Agaricales</taxon>
        <taxon>Tricholomatineae</taxon>
        <taxon>Lyophyllaceae</taxon>
        <taxon>Tricholomella</taxon>
    </lineage>
</organism>
<evidence type="ECO:0000313" key="1">
    <source>
        <dbReference type="EMBL" id="KAF5385959.1"/>
    </source>
</evidence>
<protein>
    <submittedName>
        <fullName evidence="1">Uncharacterized protein</fullName>
    </submittedName>
</protein>